<reference evidence="1 2" key="1">
    <citation type="journal article" date="2019" name="Commun. Biol.">
        <title>The bagworm genome reveals a unique fibroin gene that provides high tensile strength.</title>
        <authorList>
            <person name="Kono N."/>
            <person name="Nakamura H."/>
            <person name="Ohtoshi R."/>
            <person name="Tomita M."/>
            <person name="Numata K."/>
            <person name="Arakawa K."/>
        </authorList>
    </citation>
    <scope>NUCLEOTIDE SEQUENCE [LARGE SCALE GENOMIC DNA]</scope>
</reference>
<sequence length="163" mass="18078">MFAKCVSGCARARMCLRAYVHVRYKSYFGTSVYPCFFQIGTLTGSANEITSGTENRIDNRAGVFGTEHGTNVGIKCRIKSRIKRGTGIGMTSSTETTIRSGIEIENEVRIEVKLIGIKSTAGTRMAKRIAIGLENREKHDRSIYNMKEFILCPRGLSCGRKLV</sequence>
<dbReference type="AlphaFoldDB" id="A0A4C1UD51"/>
<evidence type="ECO:0000313" key="2">
    <source>
        <dbReference type="Proteomes" id="UP000299102"/>
    </source>
</evidence>
<organism evidence="1 2">
    <name type="scientific">Eumeta variegata</name>
    <name type="common">Bagworm moth</name>
    <name type="synonym">Eumeta japonica</name>
    <dbReference type="NCBI Taxonomy" id="151549"/>
    <lineage>
        <taxon>Eukaryota</taxon>
        <taxon>Metazoa</taxon>
        <taxon>Ecdysozoa</taxon>
        <taxon>Arthropoda</taxon>
        <taxon>Hexapoda</taxon>
        <taxon>Insecta</taxon>
        <taxon>Pterygota</taxon>
        <taxon>Neoptera</taxon>
        <taxon>Endopterygota</taxon>
        <taxon>Lepidoptera</taxon>
        <taxon>Glossata</taxon>
        <taxon>Ditrysia</taxon>
        <taxon>Tineoidea</taxon>
        <taxon>Psychidae</taxon>
        <taxon>Oiketicinae</taxon>
        <taxon>Eumeta</taxon>
    </lineage>
</organism>
<protein>
    <submittedName>
        <fullName evidence="1">Uncharacterized protein</fullName>
    </submittedName>
</protein>
<accession>A0A4C1UD51</accession>
<keyword evidence="2" id="KW-1185">Reference proteome</keyword>
<gene>
    <name evidence="1" type="ORF">EVAR_86269_1</name>
</gene>
<dbReference type="Proteomes" id="UP000299102">
    <property type="component" value="Unassembled WGS sequence"/>
</dbReference>
<proteinExistence type="predicted"/>
<name>A0A4C1UD51_EUMVA</name>
<evidence type="ECO:0000313" key="1">
    <source>
        <dbReference type="EMBL" id="GBP23892.1"/>
    </source>
</evidence>
<comment type="caution">
    <text evidence="1">The sequence shown here is derived from an EMBL/GenBank/DDBJ whole genome shotgun (WGS) entry which is preliminary data.</text>
</comment>
<dbReference type="EMBL" id="BGZK01000154">
    <property type="protein sequence ID" value="GBP23892.1"/>
    <property type="molecule type" value="Genomic_DNA"/>
</dbReference>